<keyword evidence="2" id="KW-0812">Transmembrane</keyword>
<reference evidence="3 4" key="1">
    <citation type="submission" date="2015-10" db="EMBL/GenBank/DDBJ databases">
        <title>Draft genome sequence of Streptomyces pseudovenezuelae DSM 40212, type strain for the species Streptomyces pseudovenezuelae.</title>
        <authorList>
            <person name="Ruckert C."/>
            <person name="Winkler A."/>
            <person name="Kalinowski J."/>
            <person name="Kampfer P."/>
            <person name="Glaeser S."/>
        </authorList>
    </citation>
    <scope>NUCLEOTIDE SEQUENCE [LARGE SCALE GENOMIC DNA]</scope>
    <source>
        <strain evidence="3 4">DSM 40212</strain>
    </source>
</reference>
<organism evidence="3 4">
    <name type="scientific">Streptomyces pseudovenezuelae</name>
    <dbReference type="NCBI Taxonomy" id="67350"/>
    <lineage>
        <taxon>Bacteria</taxon>
        <taxon>Bacillati</taxon>
        <taxon>Actinomycetota</taxon>
        <taxon>Actinomycetes</taxon>
        <taxon>Kitasatosporales</taxon>
        <taxon>Streptomycetaceae</taxon>
        <taxon>Streptomyces</taxon>
        <taxon>Streptomyces aurantiacus group</taxon>
    </lineage>
</organism>
<evidence type="ECO:0000313" key="4">
    <source>
        <dbReference type="Proteomes" id="UP000053039"/>
    </source>
</evidence>
<protein>
    <submittedName>
        <fullName evidence="3">Uncharacterized protein</fullName>
    </submittedName>
</protein>
<feature type="transmembrane region" description="Helical" evidence="2">
    <location>
        <begin position="25"/>
        <end position="44"/>
    </location>
</feature>
<keyword evidence="2" id="KW-1133">Transmembrane helix</keyword>
<name>A0A117PNA9_9ACTN</name>
<proteinExistence type="predicted"/>
<evidence type="ECO:0000256" key="1">
    <source>
        <dbReference type="SAM" id="MobiDB-lite"/>
    </source>
</evidence>
<gene>
    <name evidence="3" type="ORF">AQI94_38685</name>
</gene>
<feature type="transmembrane region" description="Helical" evidence="2">
    <location>
        <begin position="50"/>
        <end position="71"/>
    </location>
</feature>
<feature type="region of interest" description="Disordered" evidence="1">
    <location>
        <begin position="176"/>
        <end position="200"/>
    </location>
</feature>
<sequence>MDVPLTRTAYEDPATRRAWRRTATFRLSAFVFSLASFVAWLYAVLLTPVWTLWILFPALFVLIYLAMLSTARVMGIRSLRRVLKIYPWQSVPGAASIAKNGTTRFSFTDPERPDRTVSLGYGSFPGSGRTFWVRKVRSGEVGEVWFAGDPRFLGVVAVPGPRRLFGVAQRTAVDDRMSARTRGVSPEARERAKAAGARVG</sequence>
<keyword evidence="2" id="KW-0472">Membrane</keyword>
<dbReference type="Proteomes" id="UP000053039">
    <property type="component" value="Unassembled WGS sequence"/>
</dbReference>
<comment type="caution">
    <text evidence="3">The sequence shown here is derived from an EMBL/GenBank/DDBJ whole genome shotgun (WGS) entry which is preliminary data.</text>
</comment>
<dbReference type="AlphaFoldDB" id="A0A117PNA9"/>
<dbReference type="RefSeq" id="WP_031038044.1">
    <property type="nucleotide sequence ID" value="NZ_KQ948154.1"/>
</dbReference>
<evidence type="ECO:0000256" key="2">
    <source>
        <dbReference type="SAM" id="Phobius"/>
    </source>
</evidence>
<dbReference type="EMBL" id="LMWM01000050">
    <property type="protein sequence ID" value="KUM82699.1"/>
    <property type="molecule type" value="Genomic_DNA"/>
</dbReference>
<evidence type="ECO:0000313" key="3">
    <source>
        <dbReference type="EMBL" id="KUM82699.1"/>
    </source>
</evidence>
<dbReference type="OrthoDB" id="4226032at2"/>
<accession>A0A117PNA9</accession>